<keyword evidence="3" id="KW-1185">Reference proteome</keyword>
<evidence type="ECO:0000256" key="1">
    <source>
        <dbReference type="SAM" id="Phobius"/>
    </source>
</evidence>
<reference evidence="2" key="1">
    <citation type="submission" date="2022-06" db="EMBL/GenBank/DDBJ databases">
        <authorList>
            <consortium name="SYNGENTA / RWTH Aachen University"/>
        </authorList>
    </citation>
    <scope>NUCLEOTIDE SEQUENCE</scope>
</reference>
<evidence type="ECO:0008006" key="4">
    <source>
        <dbReference type="Google" id="ProtNLM"/>
    </source>
</evidence>
<comment type="caution">
    <text evidence="2">The sequence shown here is derived from an EMBL/GenBank/DDBJ whole genome shotgun (WGS) entry which is preliminary data.</text>
</comment>
<dbReference type="AlphaFoldDB" id="A0AAV0B1R2"/>
<keyword evidence="1" id="KW-1133">Transmembrane helix</keyword>
<evidence type="ECO:0000313" key="3">
    <source>
        <dbReference type="Proteomes" id="UP001153365"/>
    </source>
</evidence>
<protein>
    <recommendedName>
        <fullName evidence="4">MARVEL domain-containing protein</fullName>
    </recommendedName>
</protein>
<keyword evidence="1" id="KW-0472">Membrane</keyword>
<keyword evidence="1" id="KW-0812">Transmembrane</keyword>
<organism evidence="2 3">
    <name type="scientific">Phakopsora pachyrhizi</name>
    <name type="common">Asian soybean rust disease fungus</name>
    <dbReference type="NCBI Taxonomy" id="170000"/>
    <lineage>
        <taxon>Eukaryota</taxon>
        <taxon>Fungi</taxon>
        <taxon>Dikarya</taxon>
        <taxon>Basidiomycota</taxon>
        <taxon>Pucciniomycotina</taxon>
        <taxon>Pucciniomycetes</taxon>
        <taxon>Pucciniales</taxon>
        <taxon>Phakopsoraceae</taxon>
        <taxon>Phakopsora</taxon>
    </lineage>
</organism>
<dbReference type="Proteomes" id="UP001153365">
    <property type="component" value="Unassembled WGS sequence"/>
</dbReference>
<gene>
    <name evidence="2" type="ORF">PPACK8108_LOCUS11268</name>
</gene>
<accession>A0AAV0B1R2</accession>
<proteinExistence type="predicted"/>
<feature type="transmembrane region" description="Helical" evidence="1">
    <location>
        <begin position="91"/>
        <end position="111"/>
    </location>
</feature>
<feature type="transmembrane region" description="Helical" evidence="1">
    <location>
        <begin position="37"/>
        <end position="56"/>
    </location>
</feature>
<evidence type="ECO:0000313" key="2">
    <source>
        <dbReference type="EMBL" id="CAH7676161.1"/>
    </source>
</evidence>
<feature type="transmembrane region" description="Helical" evidence="1">
    <location>
        <begin position="6"/>
        <end position="25"/>
    </location>
</feature>
<name>A0AAV0B1R2_PHAPC</name>
<feature type="non-terminal residue" evidence="2">
    <location>
        <position position="1"/>
    </location>
</feature>
<sequence length="132" mass="14342">NRIRFILFSSCWNIVFIPLILVASLRATNSFIASATLNLALSAITWIFWLSAAASWTHALGGTLHCGDIFLMGQTINISIPYCEALVTVQAFSWMIWITLTGALACVAARFSQAAQQDTGSGPMRESQASQI</sequence>
<dbReference type="EMBL" id="CALTRL010002606">
    <property type="protein sequence ID" value="CAH7676161.1"/>
    <property type="molecule type" value="Genomic_DNA"/>
</dbReference>